<gene>
    <name evidence="1" type="ORF">PROQFM164_S02g003250</name>
</gene>
<evidence type="ECO:0000313" key="1">
    <source>
        <dbReference type="EMBL" id="CDM33099.1"/>
    </source>
</evidence>
<proteinExistence type="predicted"/>
<dbReference type="Proteomes" id="UP000030686">
    <property type="component" value="Unassembled WGS sequence"/>
</dbReference>
<reference evidence="1" key="1">
    <citation type="journal article" date="2014" name="Nat. Commun.">
        <title>Multiple recent horizontal transfers of a large genomic region in cheese making fungi.</title>
        <authorList>
            <person name="Cheeseman K."/>
            <person name="Ropars J."/>
            <person name="Renault P."/>
            <person name="Dupont J."/>
            <person name="Gouzy J."/>
            <person name="Branca A."/>
            <person name="Abraham A.L."/>
            <person name="Ceppi M."/>
            <person name="Conseiller E."/>
            <person name="Debuchy R."/>
            <person name="Malagnac F."/>
            <person name="Goarin A."/>
            <person name="Silar P."/>
            <person name="Lacoste S."/>
            <person name="Sallet E."/>
            <person name="Bensimon A."/>
            <person name="Giraud T."/>
            <person name="Brygoo Y."/>
        </authorList>
    </citation>
    <scope>NUCLEOTIDE SEQUENCE [LARGE SCALE GENOMIC DNA]</scope>
    <source>
        <strain evidence="1">FM164</strain>
    </source>
</reference>
<accession>W6QFX9</accession>
<evidence type="ECO:0000313" key="2">
    <source>
        <dbReference type="Proteomes" id="UP000030686"/>
    </source>
</evidence>
<dbReference type="AlphaFoldDB" id="W6QFX9"/>
<name>W6QFX9_PENRF</name>
<organism evidence="1 2">
    <name type="scientific">Penicillium roqueforti (strain FM164)</name>
    <dbReference type="NCBI Taxonomy" id="1365484"/>
    <lineage>
        <taxon>Eukaryota</taxon>
        <taxon>Fungi</taxon>
        <taxon>Dikarya</taxon>
        <taxon>Ascomycota</taxon>
        <taxon>Pezizomycotina</taxon>
        <taxon>Eurotiomycetes</taxon>
        <taxon>Eurotiomycetidae</taxon>
        <taxon>Eurotiales</taxon>
        <taxon>Aspergillaceae</taxon>
        <taxon>Penicillium</taxon>
    </lineage>
</organism>
<dbReference type="EMBL" id="HG792016">
    <property type="protein sequence ID" value="CDM33099.1"/>
    <property type="molecule type" value="Genomic_DNA"/>
</dbReference>
<keyword evidence="2" id="KW-1185">Reference proteome</keyword>
<protein>
    <submittedName>
        <fullName evidence="1">Genomic scaffold, ProqFM164S02</fullName>
    </submittedName>
</protein>
<sequence>MGFSTVWLAKESAHEPELLFAKNGAS</sequence>